<dbReference type="InterPro" id="IPR052907">
    <property type="entry name" value="Beta-lactamase/esterase"/>
</dbReference>
<protein>
    <submittedName>
        <fullName evidence="2">Esterase</fullName>
    </submittedName>
</protein>
<dbReference type="PANTHER" id="PTHR43319:SF3">
    <property type="entry name" value="BETA-LACTAMASE-RELATED DOMAIN-CONTAINING PROTEIN"/>
    <property type="match status" value="1"/>
</dbReference>
<dbReference type="Gene3D" id="3.40.710.10">
    <property type="entry name" value="DD-peptidase/beta-lactamase superfamily"/>
    <property type="match status" value="1"/>
</dbReference>
<dbReference type="RefSeq" id="WP_229835669.1">
    <property type="nucleotide sequence ID" value="NZ_BMPI01000019.1"/>
</dbReference>
<dbReference type="InterPro" id="IPR012338">
    <property type="entry name" value="Beta-lactam/transpept-like"/>
</dbReference>
<dbReference type="InterPro" id="IPR001466">
    <property type="entry name" value="Beta-lactam-related"/>
</dbReference>
<reference evidence="2" key="2">
    <citation type="submission" date="2020-09" db="EMBL/GenBank/DDBJ databases">
        <authorList>
            <person name="Sun Q."/>
            <person name="Ohkuma M."/>
        </authorList>
    </citation>
    <scope>NUCLEOTIDE SEQUENCE</scope>
    <source>
        <strain evidence="2">JCM 19831</strain>
    </source>
</reference>
<name>A0A917WVJ9_9ACTN</name>
<evidence type="ECO:0000313" key="2">
    <source>
        <dbReference type="EMBL" id="GGM36413.1"/>
    </source>
</evidence>
<comment type="caution">
    <text evidence="2">The sequence shown here is derived from an EMBL/GenBank/DDBJ whole genome shotgun (WGS) entry which is preliminary data.</text>
</comment>
<evidence type="ECO:0000259" key="1">
    <source>
        <dbReference type="Pfam" id="PF00144"/>
    </source>
</evidence>
<feature type="domain" description="Beta-lactamase-related" evidence="1">
    <location>
        <begin position="18"/>
        <end position="366"/>
    </location>
</feature>
<dbReference type="EMBL" id="BMPI01000019">
    <property type="protein sequence ID" value="GGM36413.1"/>
    <property type="molecule type" value="Genomic_DNA"/>
</dbReference>
<gene>
    <name evidence="2" type="ORF">GCM10007977_042270</name>
</gene>
<proteinExistence type="predicted"/>
<dbReference type="AlphaFoldDB" id="A0A917WVJ9"/>
<evidence type="ECO:0000313" key="3">
    <source>
        <dbReference type="Proteomes" id="UP000642070"/>
    </source>
</evidence>
<reference evidence="2" key="1">
    <citation type="journal article" date="2014" name="Int. J. Syst. Evol. Microbiol.">
        <title>Complete genome sequence of Corynebacterium casei LMG S-19264T (=DSM 44701T), isolated from a smear-ripened cheese.</title>
        <authorList>
            <consortium name="US DOE Joint Genome Institute (JGI-PGF)"/>
            <person name="Walter F."/>
            <person name="Albersmeier A."/>
            <person name="Kalinowski J."/>
            <person name="Ruckert C."/>
        </authorList>
    </citation>
    <scope>NUCLEOTIDE SEQUENCE</scope>
    <source>
        <strain evidence="2">JCM 19831</strain>
    </source>
</reference>
<dbReference type="Proteomes" id="UP000642070">
    <property type="component" value="Unassembled WGS sequence"/>
</dbReference>
<dbReference type="PANTHER" id="PTHR43319">
    <property type="entry name" value="BETA-LACTAMASE-RELATED"/>
    <property type="match status" value="1"/>
</dbReference>
<sequence length="381" mass="40393">MTPPVVRGDADAAFGRVADAFRRVVAAHREGGAALCLYRHGRPVVDMWAGHADPQTGRPWRRDTPVLVFSATKAATVVCVLRLVEEGRLDLDAPVAGYWPEFAAAGKRAVPLRWVLTHQAGLAAVDAALTLEQVLGWEDVIAAIARQHPQWTPGTAIGYHPRSFGWILGELVRRTTGTTVGRYLHDTVVAPRGLEFWIGGTRPAKREPASLIPPPPAEQVADTANPGSLAGRALFGPNGLFAYDRRWNDPDLLRAELPSSNGVATARGLAGLYDAIITPSATSPALLRPDTLAAATGTHAEGPDIVLGRPARFGLGFLLQPYVAPGAGPRTFGHGGAGGSLGFADPESGFAFGYVTNRMRFFAGDDPRTTELIHAVYAAAA</sequence>
<organism evidence="2 3">
    <name type="scientific">Dactylosporangium sucinum</name>
    <dbReference type="NCBI Taxonomy" id="1424081"/>
    <lineage>
        <taxon>Bacteria</taxon>
        <taxon>Bacillati</taxon>
        <taxon>Actinomycetota</taxon>
        <taxon>Actinomycetes</taxon>
        <taxon>Micromonosporales</taxon>
        <taxon>Micromonosporaceae</taxon>
        <taxon>Dactylosporangium</taxon>
    </lineage>
</organism>
<dbReference type="Pfam" id="PF00144">
    <property type="entry name" value="Beta-lactamase"/>
    <property type="match status" value="1"/>
</dbReference>
<dbReference type="SUPFAM" id="SSF56601">
    <property type="entry name" value="beta-lactamase/transpeptidase-like"/>
    <property type="match status" value="1"/>
</dbReference>
<keyword evidence="3" id="KW-1185">Reference proteome</keyword>
<accession>A0A917WVJ9</accession>